<proteinExistence type="predicted"/>
<sequence length="1010" mass="110928">MAGRHVPVLAGGAAGVSSGTGGAGGAGGAGDGSGGTGGDGMQDGRAMHDGALDIQGAREGQAHAAAYRAMYGVPPRSGSAGVGYRPANVRNHPYQQHVQLPLQVGAPQQDMRTYAQTHTPTHTQVQSPTQLVAHGYVAPAAMVVPPLVHAPQEMNATRDVNTLGLYPDIHIAAGPAQRRKADAPSEKTFAQSLRRISRLAAKQLQLWRKSRNARLLALYATLFVLFLMYWLLLEDRDAMRLEQNEDRIFSTHKGQQWSHADDSGPNMARAVPPEKEKDSSDLGDSPRRRESDAVESKASLDRTDKQETIQSDKGGAALLNTTPASTGLRDGAIISGVERFNAQRSSTLPAGVSLVAVCMNRHETFARVLPTWLLARGVHEVIVVDWSSEPPLDAEPIIEAEGLSPKHTAKLRIVRAENEERWILSRAFNLAMSLVNYEEVVRLDCDYEISRDFVSKHPLGNELDRRIFYAGNWRHAKNSNEVHLNGALVVKYHDFWKAGGYDERIQSYGWDDEDLFGRLEDRLKLKRVDILFSELSHIPHKDMLRSAAQRGVEFAQVEVDLNRLILAKLPPWKPTDIERTESQREDQKHSNYVVTKLNSNTRSPSAPFEKLTVQSQSQARNLQDLVDVQTKNELWQLALGRRLHDSYQLPWDIMLSMSAHNREKLIRKIRELTLDDGVNTKNQPPAMLFFHAVHGLGSRLLALGSAMAFSQKNAMQLVVIWEPDDHLAATLDQLFDDSDFVVSNGFKTVWSAVANSVNWDSAWKYVAQYVSYVSIEDWRAYFDRPPLEEGLGVSDQEKRHIYWKSGGLISPRNGVSRAEIAAALGKLKPSARVIEALHSRAQGLSALPLFGIHARSLTSEHEKLPIDYPKSFGKKILASIDAARERVTALGMTHAILPVLRGPSDIVYVTSDSPEVAAHICTQLGVQALCSPSKASSGNRSLPAIVDALADLYMLSSAQHVFGSPNSSFSLAPGYMNPNCRIDIVSGLDAASITSPSLKGNSAPGAPPSR</sequence>
<evidence type="ECO:0008006" key="5">
    <source>
        <dbReference type="Google" id="ProtNLM"/>
    </source>
</evidence>
<dbReference type="Gene3D" id="3.90.550.10">
    <property type="entry name" value="Spore Coat Polysaccharide Biosynthesis Protein SpsA, Chain A"/>
    <property type="match status" value="1"/>
</dbReference>
<evidence type="ECO:0000256" key="2">
    <source>
        <dbReference type="SAM" id="Phobius"/>
    </source>
</evidence>
<feature type="compositionally biased region" description="Basic and acidic residues" evidence="1">
    <location>
        <begin position="272"/>
        <end position="307"/>
    </location>
</feature>
<evidence type="ECO:0000256" key="1">
    <source>
        <dbReference type="SAM" id="MobiDB-lite"/>
    </source>
</evidence>
<evidence type="ECO:0000313" key="3">
    <source>
        <dbReference type="EMBL" id="KAA8492130.1"/>
    </source>
</evidence>
<feature type="region of interest" description="Disordered" evidence="1">
    <location>
        <begin position="250"/>
        <end position="323"/>
    </location>
</feature>
<dbReference type="PANTHER" id="PTHR40743">
    <property type="entry name" value="NUCLEOTIDE-DIPHOSPHO-SUGAR TRANSFERASE CONTAINING PROTEIN"/>
    <property type="match status" value="1"/>
</dbReference>
<comment type="caution">
    <text evidence="3">The sequence shown here is derived from an EMBL/GenBank/DDBJ whole genome shotgun (WGS) entry which is preliminary data.</text>
</comment>
<name>A0A5J4YMG3_PORPP</name>
<keyword evidence="2" id="KW-0812">Transmembrane</keyword>
<dbReference type="EMBL" id="VRMN01000010">
    <property type="protein sequence ID" value="KAA8492130.1"/>
    <property type="molecule type" value="Genomic_DNA"/>
</dbReference>
<accession>A0A5J4YMG3</accession>
<keyword evidence="2" id="KW-0472">Membrane</keyword>
<dbReference type="OrthoDB" id="4262at2759"/>
<dbReference type="SUPFAM" id="SSF53448">
    <property type="entry name" value="Nucleotide-diphospho-sugar transferases"/>
    <property type="match status" value="1"/>
</dbReference>
<dbReference type="PANTHER" id="PTHR40743:SF1">
    <property type="entry name" value="POSSIBLE GLYCOSYLTRANSFERASE"/>
    <property type="match status" value="1"/>
</dbReference>
<dbReference type="AlphaFoldDB" id="A0A5J4YMG3"/>
<organism evidence="3 4">
    <name type="scientific">Porphyridium purpureum</name>
    <name type="common">Red alga</name>
    <name type="synonym">Porphyridium cruentum</name>
    <dbReference type="NCBI Taxonomy" id="35688"/>
    <lineage>
        <taxon>Eukaryota</taxon>
        <taxon>Rhodophyta</taxon>
        <taxon>Bangiophyceae</taxon>
        <taxon>Porphyridiales</taxon>
        <taxon>Porphyridiaceae</taxon>
        <taxon>Porphyridium</taxon>
    </lineage>
</organism>
<keyword evidence="4" id="KW-1185">Reference proteome</keyword>
<feature type="transmembrane region" description="Helical" evidence="2">
    <location>
        <begin position="215"/>
        <end position="233"/>
    </location>
</feature>
<dbReference type="Gene3D" id="3.40.50.11350">
    <property type="match status" value="1"/>
</dbReference>
<feature type="region of interest" description="Disordered" evidence="1">
    <location>
        <begin position="16"/>
        <end position="47"/>
    </location>
</feature>
<dbReference type="CDD" id="cd00761">
    <property type="entry name" value="Glyco_tranf_GTA_type"/>
    <property type="match status" value="1"/>
</dbReference>
<gene>
    <name evidence="3" type="ORF">FVE85_3568</name>
</gene>
<reference evidence="4" key="1">
    <citation type="journal article" date="2019" name="Nat. Commun.">
        <title>Expansion of phycobilisome linker gene families in mesophilic red algae.</title>
        <authorList>
            <person name="Lee J."/>
            <person name="Kim D."/>
            <person name="Bhattacharya D."/>
            <person name="Yoon H.S."/>
        </authorList>
    </citation>
    <scope>NUCLEOTIDE SEQUENCE [LARGE SCALE GENOMIC DNA]</scope>
    <source>
        <strain evidence="4">CCMP 1328</strain>
    </source>
</reference>
<feature type="compositionally biased region" description="Gly residues" evidence="1">
    <location>
        <begin position="16"/>
        <end position="41"/>
    </location>
</feature>
<dbReference type="InterPro" id="IPR029044">
    <property type="entry name" value="Nucleotide-diphossugar_trans"/>
</dbReference>
<dbReference type="Proteomes" id="UP000324585">
    <property type="component" value="Unassembled WGS sequence"/>
</dbReference>
<keyword evidence="2" id="KW-1133">Transmembrane helix</keyword>
<evidence type="ECO:0000313" key="4">
    <source>
        <dbReference type="Proteomes" id="UP000324585"/>
    </source>
</evidence>
<protein>
    <recommendedName>
        <fullName evidence="5">Galactosyltransferase C-terminal domain-containing protein</fullName>
    </recommendedName>
</protein>